<proteinExistence type="predicted"/>
<comment type="caution">
    <text evidence="2">The sequence shown here is derived from an EMBL/GenBank/DDBJ whole genome shotgun (WGS) entry which is preliminary data.</text>
</comment>
<dbReference type="EMBL" id="BAABKQ010000001">
    <property type="protein sequence ID" value="GAA4808048.1"/>
    <property type="molecule type" value="Genomic_DNA"/>
</dbReference>
<organism evidence="2 3">
    <name type="scientific">Tomitella cavernea</name>
    <dbReference type="NCBI Taxonomy" id="1387982"/>
    <lineage>
        <taxon>Bacteria</taxon>
        <taxon>Bacillati</taxon>
        <taxon>Actinomycetota</taxon>
        <taxon>Actinomycetes</taxon>
        <taxon>Mycobacteriales</taxon>
        <taxon>Tomitella</taxon>
    </lineage>
</organism>
<evidence type="ECO:0000313" key="3">
    <source>
        <dbReference type="Proteomes" id="UP001500839"/>
    </source>
</evidence>
<feature type="signal peptide" evidence="1">
    <location>
        <begin position="1"/>
        <end position="24"/>
    </location>
</feature>
<evidence type="ECO:0000313" key="2">
    <source>
        <dbReference type="EMBL" id="GAA4808048.1"/>
    </source>
</evidence>
<feature type="chain" id="PRO_5046651204" evidence="1">
    <location>
        <begin position="25"/>
        <end position="146"/>
    </location>
</feature>
<accession>A0ABP9CCF4</accession>
<keyword evidence="3" id="KW-1185">Reference proteome</keyword>
<dbReference type="Proteomes" id="UP001500839">
    <property type="component" value="Unassembled WGS sequence"/>
</dbReference>
<protein>
    <submittedName>
        <fullName evidence="2">Uncharacterized protein</fullName>
    </submittedName>
</protein>
<reference evidence="3" key="1">
    <citation type="journal article" date="2019" name="Int. J. Syst. Evol. Microbiol.">
        <title>The Global Catalogue of Microorganisms (GCM) 10K type strain sequencing project: providing services to taxonomists for standard genome sequencing and annotation.</title>
        <authorList>
            <consortium name="The Broad Institute Genomics Platform"/>
            <consortium name="The Broad Institute Genome Sequencing Center for Infectious Disease"/>
            <person name="Wu L."/>
            <person name="Ma J."/>
        </authorList>
    </citation>
    <scope>NUCLEOTIDE SEQUENCE [LARGE SCALE GENOMIC DNA]</scope>
    <source>
        <strain evidence="3">JCM 18542</strain>
    </source>
</reference>
<keyword evidence="1" id="KW-0732">Signal</keyword>
<name>A0ABP9CCF4_9ACTN</name>
<sequence length="146" mass="15814">MALFPSAARGAAAVLIAVSCTACSGVESTHLANDADCEVVSELNYTRDAILSTTGTFPQGSRNRDSFWNDKLDKYCRLGELHDDTSHNVTTQTLSHSLTDVGRQFVAIFDSAECSIAVSRECLADLNAQFNELTQKIDAVDEFCAE</sequence>
<gene>
    <name evidence="2" type="ORF">GCM10023353_09580</name>
</gene>
<evidence type="ECO:0000256" key="1">
    <source>
        <dbReference type="SAM" id="SignalP"/>
    </source>
</evidence>